<feature type="compositionally biased region" description="Low complexity" evidence="1">
    <location>
        <begin position="97"/>
        <end position="107"/>
    </location>
</feature>
<proteinExistence type="predicted"/>
<organism evidence="3">
    <name type="scientific">Chromera velia CCMP2878</name>
    <dbReference type="NCBI Taxonomy" id="1169474"/>
    <lineage>
        <taxon>Eukaryota</taxon>
        <taxon>Sar</taxon>
        <taxon>Alveolata</taxon>
        <taxon>Colpodellida</taxon>
        <taxon>Chromeraceae</taxon>
        <taxon>Chromera</taxon>
    </lineage>
</organism>
<name>A0A0G4IDJ0_9ALVE</name>
<protein>
    <submittedName>
        <fullName evidence="3">Uncharacterized protein</fullName>
    </submittedName>
</protein>
<dbReference type="VEuPathDB" id="CryptoDB:Cvel_13391"/>
<feature type="region of interest" description="Disordered" evidence="1">
    <location>
        <begin position="318"/>
        <end position="361"/>
    </location>
</feature>
<feature type="compositionally biased region" description="Basic and acidic residues" evidence="1">
    <location>
        <begin position="168"/>
        <end position="177"/>
    </location>
</feature>
<feature type="region of interest" description="Disordered" evidence="1">
    <location>
        <begin position="433"/>
        <end position="493"/>
    </location>
</feature>
<accession>A0A0G4IDJ0</accession>
<dbReference type="AlphaFoldDB" id="A0A0G4IDJ0"/>
<gene>
    <name evidence="3" type="ORF">Cvel_13391</name>
</gene>
<feature type="compositionally biased region" description="Polar residues" evidence="1">
    <location>
        <begin position="343"/>
        <end position="357"/>
    </location>
</feature>
<feature type="region of interest" description="Disordered" evidence="1">
    <location>
        <begin position="92"/>
        <end position="206"/>
    </location>
</feature>
<evidence type="ECO:0000256" key="1">
    <source>
        <dbReference type="SAM" id="MobiDB-lite"/>
    </source>
</evidence>
<feature type="compositionally biased region" description="Low complexity" evidence="1">
    <location>
        <begin position="333"/>
        <end position="342"/>
    </location>
</feature>
<evidence type="ECO:0000256" key="2">
    <source>
        <dbReference type="SAM" id="SignalP"/>
    </source>
</evidence>
<feature type="signal peptide" evidence="2">
    <location>
        <begin position="1"/>
        <end position="22"/>
    </location>
</feature>
<feature type="chain" id="PRO_5005193018" evidence="2">
    <location>
        <begin position="23"/>
        <end position="493"/>
    </location>
</feature>
<feature type="compositionally biased region" description="Low complexity" evidence="1">
    <location>
        <begin position="438"/>
        <end position="448"/>
    </location>
</feature>
<reference evidence="3" key="1">
    <citation type="submission" date="2014-11" db="EMBL/GenBank/DDBJ databases">
        <authorList>
            <person name="Otto D Thomas"/>
            <person name="Naeem Raeece"/>
        </authorList>
    </citation>
    <scope>NUCLEOTIDE SEQUENCE</scope>
</reference>
<feature type="compositionally biased region" description="Basic and acidic residues" evidence="1">
    <location>
        <begin position="110"/>
        <end position="159"/>
    </location>
</feature>
<evidence type="ECO:0000313" key="3">
    <source>
        <dbReference type="EMBL" id="CEM55253.1"/>
    </source>
</evidence>
<sequence>MFSGFVWSVLTVIFLQDMGVLPCDPAALVAMKQRAAAQVYVLGGTSRGSALFPPLPSVDAKKGELPMPNLSVCTILNAFFFFLSDILQKREEKKKSSSSSSAAASSSGEVADRQEEREAEGGSDEGHEKRVEGGERTAEQSESRDDSVGRDGDAGRGRGSETPLSTGGDREGEREGASSDADSDAESFVEGQRDREGEGEDEEDPLLLSLRLSETDDEASVWRPFSTLSLEGLEGEWQTKETLRKAAGRALVALEWEGTVKTIAVKHLSLFRKRVHDAVTEVEAWDVHCEKEEGEQERELRDFWMQRQIETLTNARMSSLSKKSVREEEEEASASSDAASKSIRLTNPPNSQPSDTSNVALPLLPNPVPSVPFPVQPNLLPSFHPMSLGNSFFSPTVPLMSANAAFPGWQGRGGLGMGGQPIGTQGVGQSVRPALMQSSSSSSSSSSSVLPMAAAQGQMGKNAPLFAFPPRPLGQGTYVKASFKGNNRKNKKK</sequence>
<dbReference type="EMBL" id="CDMZ01005857">
    <property type="protein sequence ID" value="CEM55253.1"/>
    <property type="molecule type" value="Genomic_DNA"/>
</dbReference>
<keyword evidence="2" id="KW-0732">Signal</keyword>